<name>A0A1F8F1G2_9BACT</name>
<feature type="transmembrane region" description="Helical" evidence="1">
    <location>
        <begin position="121"/>
        <end position="142"/>
    </location>
</feature>
<protein>
    <submittedName>
        <fullName evidence="2">Uncharacterized protein</fullName>
    </submittedName>
</protein>
<organism evidence="2 3">
    <name type="scientific">Candidatus Yanofskybacteria bacterium RIFCSPHIGHO2_01_FULL_45_42</name>
    <dbReference type="NCBI Taxonomy" id="1802671"/>
    <lineage>
        <taxon>Bacteria</taxon>
        <taxon>Candidatus Yanofskyibacteriota</taxon>
    </lineage>
</organism>
<dbReference type="PANTHER" id="PTHR31272:SF9">
    <property type="entry name" value="BLL1027 PROTEIN"/>
    <property type="match status" value="1"/>
</dbReference>
<dbReference type="PANTHER" id="PTHR31272">
    <property type="entry name" value="CYTOCHROME C-TYPE BIOGENESIS PROTEIN HI_1454-RELATED"/>
    <property type="match status" value="1"/>
</dbReference>
<accession>A0A1F8F1G2</accession>
<dbReference type="EMBL" id="MGJL01000038">
    <property type="protein sequence ID" value="OGN06528.1"/>
    <property type="molecule type" value="Genomic_DNA"/>
</dbReference>
<feature type="transmembrane region" description="Helical" evidence="1">
    <location>
        <begin position="203"/>
        <end position="225"/>
    </location>
</feature>
<proteinExistence type="predicted"/>
<evidence type="ECO:0000256" key="1">
    <source>
        <dbReference type="SAM" id="Phobius"/>
    </source>
</evidence>
<evidence type="ECO:0000313" key="3">
    <source>
        <dbReference type="Proteomes" id="UP000178023"/>
    </source>
</evidence>
<keyword evidence="1" id="KW-0812">Transmembrane</keyword>
<reference evidence="2 3" key="1">
    <citation type="journal article" date="2016" name="Nat. Commun.">
        <title>Thousands of microbial genomes shed light on interconnected biogeochemical processes in an aquifer system.</title>
        <authorList>
            <person name="Anantharaman K."/>
            <person name="Brown C.T."/>
            <person name="Hug L.A."/>
            <person name="Sharon I."/>
            <person name="Castelle C.J."/>
            <person name="Probst A.J."/>
            <person name="Thomas B.C."/>
            <person name="Singh A."/>
            <person name="Wilkins M.J."/>
            <person name="Karaoz U."/>
            <person name="Brodie E.L."/>
            <person name="Williams K.H."/>
            <person name="Hubbard S.S."/>
            <person name="Banfield J.F."/>
        </authorList>
    </citation>
    <scope>NUCLEOTIDE SEQUENCE [LARGE SCALE GENOMIC DNA]</scope>
</reference>
<keyword evidence="1" id="KW-1133">Transmembrane helix</keyword>
<feature type="transmembrane region" description="Helical" evidence="1">
    <location>
        <begin position="88"/>
        <end position="109"/>
    </location>
</feature>
<keyword evidence="1" id="KW-0472">Membrane</keyword>
<dbReference type="InterPro" id="IPR051790">
    <property type="entry name" value="Cytochrome_c-biogenesis_DsbD"/>
</dbReference>
<feature type="transmembrane region" description="Helical" evidence="1">
    <location>
        <begin position="44"/>
        <end position="76"/>
    </location>
</feature>
<evidence type="ECO:0000313" key="2">
    <source>
        <dbReference type="EMBL" id="OGN06528.1"/>
    </source>
</evidence>
<dbReference type="Proteomes" id="UP000178023">
    <property type="component" value="Unassembled WGS sequence"/>
</dbReference>
<gene>
    <name evidence="2" type="ORF">A2750_03485</name>
</gene>
<feature type="transmembrane region" description="Helical" evidence="1">
    <location>
        <begin position="245"/>
        <end position="262"/>
    </location>
</feature>
<sequence>MNNVKSKFKLLVMLAVVLVVLVALFRLGNIGTQALWNLSDGGKWLLPLVSVAALLDSINPCAFSILILTIAFLLSLGKMRSGILKIGGAYIAGIFVIYILIGLGILQTLHLFDTPHFMAKVGALLLILLGLINLINEFFPAFPVKLRIPHAAHQKMAELMEKASVPTAFALGALVGICEFPCTGGPYLMILGLLHDQATYLKGLAYLIFYNLIFISPLVIILLIAGDNALLGKIRAWQQQERQGMRLWGGATMIALGLLILLL</sequence>
<dbReference type="AlphaFoldDB" id="A0A1F8F1G2"/>
<feature type="transmembrane region" description="Helical" evidence="1">
    <location>
        <begin position="163"/>
        <end position="191"/>
    </location>
</feature>
<comment type="caution">
    <text evidence="2">The sequence shown here is derived from an EMBL/GenBank/DDBJ whole genome shotgun (WGS) entry which is preliminary data.</text>
</comment>